<name>A0A9D3M2V9_ANGAN</name>
<gene>
    <name evidence="2" type="ORF">ANANG_G00167780</name>
</gene>
<feature type="compositionally biased region" description="Low complexity" evidence="1">
    <location>
        <begin position="22"/>
        <end position="32"/>
    </location>
</feature>
<feature type="compositionally biased region" description="Basic and acidic residues" evidence="1">
    <location>
        <begin position="1157"/>
        <end position="1170"/>
    </location>
</feature>
<feature type="compositionally biased region" description="Basic and acidic residues" evidence="1">
    <location>
        <begin position="534"/>
        <end position="552"/>
    </location>
</feature>
<feature type="compositionally biased region" description="Low complexity" evidence="1">
    <location>
        <begin position="744"/>
        <end position="759"/>
    </location>
</feature>
<feature type="region of interest" description="Disordered" evidence="1">
    <location>
        <begin position="438"/>
        <end position="468"/>
    </location>
</feature>
<feature type="region of interest" description="Disordered" evidence="1">
    <location>
        <begin position="313"/>
        <end position="387"/>
    </location>
</feature>
<feature type="region of interest" description="Disordered" evidence="1">
    <location>
        <begin position="1274"/>
        <end position="1304"/>
    </location>
</feature>
<feature type="compositionally biased region" description="Pro residues" evidence="1">
    <location>
        <begin position="798"/>
        <end position="808"/>
    </location>
</feature>
<feature type="compositionally biased region" description="Gly residues" evidence="1">
    <location>
        <begin position="120"/>
        <end position="143"/>
    </location>
</feature>
<feature type="compositionally biased region" description="Basic and acidic residues" evidence="1">
    <location>
        <begin position="690"/>
        <end position="701"/>
    </location>
</feature>
<feature type="region of interest" description="Disordered" evidence="1">
    <location>
        <begin position="1322"/>
        <end position="1399"/>
    </location>
</feature>
<accession>A0A9D3M2V9</accession>
<proteinExistence type="predicted"/>
<feature type="region of interest" description="Disordered" evidence="1">
    <location>
        <begin position="676"/>
        <end position="847"/>
    </location>
</feature>
<feature type="compositionally biased region" description="Gly residues" evidence="1">
    <location>
        <begin position="157"/>
        <end position="171"/>
    </location>
</feature>
<feature type="region of interest" description="Disordered" evidence="1">
    <location>
        <begin position="628"/>
        <end position="664"/>
    </location>
</feature>
<feature type="compositionally biased region" description="Basic and acidic residues" evidence="1">
    <location>
        <begin position="593"/>
        <end position="606"/>
    </location>
</feature>
<feature type="region of interest" description="Disordered" evidence="1">
    <location>
        <begin position="119"/>
        <end position="176"/>
    </location>
</feature>
<evidence type="ECO:0000256" key="1">
    <source>
        <dbReference type="SAM" id="MobiDB-lite"/>
    </source>
</evidence>
<feature type="region of interest" description="Disordered" evidence="1">
    <location>
        <begin position="529"/>
        <end position="559"/>
    </location>
</feature>
<feature type="region of interest" description="Disordered" evidence="1">
    <location>
        <begin position="576"/>
        <end position="608"/>
    </location>
</feature>
<dbReference type="PANTHER" id="PTHR34757:SF1">
    <property type="entry name" value="JUNCTIONAL CADHERIN 5-ASSOCIATED PROTEIN"/>
    <property type="match status" value="1"/>
</dbReference>
<evidence type="ECO:0008006" key="4">
    <source>
        <dbReference type="Google" id="ProtNLM"/>
    </source>
</evidence>
<dbReference type="PANTHER" id="PTHR34757">
    <property type="entry name" value="JUNCTIONAL PROTEIN ASSOCIATED WITH CORONARY ARTERY DISEASE"/>
    <property type="match status" value="1"/>
</dbReference>
<dbReference type="InterPro" id="IPR028221">
    <property type="entry name" value="JCAD"/>
</dbReference>
<protein>
    <recommendedName>
        <fullName evidence="4">Junctional cadherin 5 associated a</fullName>
    </recommendedName>
</protein>
<dbReference type="EMBL" id="JAFIRN010000009">
    <property type="protein sequence ID" value="KAG5841550.1"/>
    <property type="molecule type" value="Genomic_DNA"/>
</dbReference>
<feature type="compositionally biased region" description="Basic and acidic residues" evidence="1">
    <location>
        <begin position="1345"/>
        <end position="1372"/>
    </location>
</feature>
<comment type="caution">
    <text evidence="2">The sequence shown here is derived from an EMBL/GenBank/DDBJ whole genome shotgun (WGS) entry which is preliminary data.</text>
</comment>
<keyword evidence="3" id="KW-1185">Reference proteome</keyword>
<dbReference type="Proteomes" id="UP001044222">
    <property type="component" value="Chromosome 9"/>
</dbReference>
<reference evidence="2" key="1">
    <citation type="submission" date="2021-01" db="EMBL/GenBank/DDBJ databases">
        <title>A chromosome-scale assembly of European eel, Anguilla anguilla.</title>
        <authorList>
            <person name="Henkel C."/>
            <person name="Jong-Raadsen S.A."/>
            <person name="Dufour S."/>
            <person name="Weltzien F.-A."/>
            <person name="Palstra A.P."/>
            <person name="Pelster B."/>
            <person name="Spaink H.P."/>
            <person name="Van Den Thillart G.E."/>
            <person name="Jansen H."/>
            <person name="Zahm M."/>
            <person name="Klopp C."/>
            <person name="Cedric C."/>
            <person name="Louis A."/>
            <person name="Berthelot C."/>
            <person name="Parey E."/>
            <person name="Roest Crollius H."/>
            <person name="Montfort J."/>
            <person name="Robinson-Rechavi M."/>
            <person name="Bucao C."/>
            <person name="Bouchez O."/>
            <person name="Gislard M."/>
            <person name="Lluch J."/>
            <person name="Milhes M."/>
            <person name="Lampietro C."/>
            <person name="Lopez Roques C."/>
            <person name="Donnadieu C."/>
            <person name="Braasch I."/>
            <person name="Desvignes T."/>
            <person name="Postlethwait J."/>
            <person name="Bobe J."/>
            <person name="Guiguen Y."/>
            <person name="Dirks R."/>
        </authorList>
    </citation>
    <scope>NUCLEOTIDE SEQUENCE</scope>
    <source>
        <strain evidence="2">Tag_6206</strain>
        <tissue evidence="2">Liver</tissue>
    </source>
</reference>
<feature type="compositionally biased region" description="Polar residues" evidence="1">
    <location>
        <begin position="734"/>
        <end position="743"/>
    </location>
</feature>
<dbReference type="GO" id="GO:0005912">
    <property type="term" value="C:adherens junction"/>
    <property type="evidence" value="ECO:0007669"/>
    <property type="project" value="TreeGrafter"/>
</dbReference>
<organism evidence="2 3">
    <name type="scientific">Anguilla anguilla</name>
    <name type="common">European freshwater eel</name>
    <name type="synonym">Muraena anguilla</name>
    <dbReference type="NCBI Taxonomy" id="7936"/>
    <lineage>
        <taxon>Eukaryota</taxon>
        <taxon>Metazoa</taxon>
        <taxon>Chordata</taxon>
        <taxon>Craniata</taxon>
        <taxon>Vertebrata</taxon>
        <taxon>Euteleostomi</taxon>
        <taxon>Actinopterygii</taxon>
        <taxon>Neopterygii</taxon>
        <taxon>Teleostei</taxon>
        <taxon>Anguilliformes</taxon>
        <taxon>Anguillidae</taxon>
        <taxon>Anguilla</taxon>
    </lineage>
</organism>
<dbReference type="GO" id="GO:1903589">
    <property type="term" value="P:positive regulation of blood vessel endothelial cell proliferation involved in sprouting angiogenesis"/>
    <property type="evidence" value="ECO:0007669"/>
    <property type="project" value="TreeGrafter"/>
</dbReference>
<feature type="region of interest" description="Disordered" evidence="1">
    <location>
        <begin position="958"/>
        <end position="979"/>
    </location>
</feature>
<dbReference type="Pfam" id="PF15351">
    <property type="entry name" value="JCAD"/>
    <property type="match status" value="1"/>
</dbReference>
<feature type="compositionally biased region" description="Basic and acidic residues" evidence="1">
    <location>
        <begin position="79"/>
        <end position="91"/>
    </location>
</feature>
<dbReference type="GO" id="GO:0032587">
    <property type="term" value="C:ruffle membrane"/>
    <property type="evidence" value="ECO:0007669"/>
    <property type="project" value="TreeGrafter"/>
</dbReference>
<sequence length="1399" mass="151186">MTGYPNTQGPPQRTRGRRGGRPTRPAEGAAPGQELPWPGRESRGAGVCGDGNQGDTRQQRPGTLHSSSDSGFFNGTRELYSHQQREPEREERDMFYWRRRGHDFSLLLDYADGRELRAAGGAGQGGGGAESAGGRPRPGGAPGGQAALGRERVAAGSGRGAGAVAGGGGASAAGDRKCQSLGTEEWRPALGLGRHLSDGEGKLWAQEQAYRAPAEGAVHPRTKGKSQSLPRVLSPENFQQAHTPASLLDGYPGHRLNGPTSHVPHAKHRYPPYHYHYHYHHNSNVAGSRDPWMESSSSSSSRISQHMALLPKPRFSRPLKPPSYEAHQQTRGSTEMLAGDQVPKSKDGEAASSSEGGGPMGRDSFAHDAAAGSGAEPPGYIPPPSYKRPFLYRGGQRGNCEALSLQFQVEEVKEQVPGSTELGRWYSRHVGSSWLEHQRDRSAPCREPTFPGRPEEEAEEGPLGPVQYLPFDDPRVRHISGGSCGNSLVELDEIRSVDKEVPSANVLGQSTHDSAFLPPQELILPDTDASETSLSERDGGNRQHSDLHKGSDDSAVSDVKGSIECPSAFLVKPIWQNRNPDRGVPPETVTQVKKIEPGGAETEKSKSAKRKLTETIFCLVSIPIRTPSVADDAEPADREKPTDLAQGSDENGSGHLQNQSLLSTSSTDLELQALTGGMKSNRGPKKHPVLGKEVHPLHPGHDLSSGSWPGDQYRDQETQTCSPEVPRAPPQGLADQQAQDQPRSASDTTTDSGVGTDCSNRYGYPMKGQKNLNQSSNSAFSRTSNFASGPLQKSTAQSPPPPPPPQPQPSGNREEPDCLPAQKGQNQSRGKPPSAGSGPEAFGQFLLKPISRRPWDAIEELESFNKELQQQIIKGSSVDQCIEDLDEAYRDILELETVSNNIIETVQIPERQKADPDQVPPGEPLGRTDKARRALESWTATADPTYREVKSAFSRPAGKSVSFSFSKPPKREEAPPPEIGFREYASVSSQITEKPAGGCRCGNAANTDAFAPKESWNEDEADRPERTPVEAPWAARQPMQDASTLTSPPDYEDVCHALQLTREPTVGVSRGVTAKLGRASAVALPQTPSFKVVTFAALGTQQDGPPSLAEALRDAKKERNSLPRFRGERSLNVLLVRNQRDRFRGRGASRKQQTVAEKQREVLSTDEKSDGGAPAEDLSNLCEVKCAKGIPENESIEERAARILGINVPAESLGMVEQKGGGEQLLEFEMGGTVERRHISLIGMTKFGSTERMPHVLWRRRHKEADIDINVALDPQDKETGGATGRGGSGSENHLGPASGFPEFPGERLRLSVALDRRGAWPRAGPLPRHRGPAGQAGRASCRAVAERLARMREVDSQESHHAATVARREITRPLGLCAPPSRTLPQDEGTVPPPAQDR</sequence>
<feature type="compositionally biased region" description="Polar residues" evidence="1">
    <location>
        <begin position="53"/>
        <end position="73"/>
    </location>
</feature>
<feature type="compositionally biased region" description="Polar residues" evidence="1">
    <location>
        <begin position="648"/>
        <end position="659"/>
    </location>
</feature>
<feature type="region of interest" description="Disordered" evidence="1">
    <location>
        <begin position="1144"/>
        <end position="1176"/>
    </location>
</feature>
<feature type="region of interest" description="Disordered" evidence="1">
    <location>
        <begin position="1"/>
        <end position="91"/>
    </location>
</feature>
<feature type="compositionally biased region" description="Polar residues" evidence="1">
    <location>
        <begin position="770"/>
        <end position="796"/>
    </location>
</feature>
<evidence type="ECO:0000313" key="3">
    <source>
        <dbReference type="Proteomes" id="UP001044222"/>
    </source>
</evidence>
<feature type="region of interest" description="Disordered" evidence="1">
    <location>
        <begin position="1006"/>
        <end position="1047"/>
    </location>
</feature>
<evidence type="ECO:0000313" key="2">
    <source>
        <dbReference type="EMBL" id="KAG5841550.1"/>
    </source>
</evidence>